<evidence type="ECO:0000256" key="4">
    <source>
        <dbReference type="ARBA" id="ARBA00022527"/>
    </source>
</evidence>
<comment type="function">
    <text evidence="14">Catalyzes the ATP- as well as the pyrophosphate-dependent phosphorylation of a specific serine residue in HPr, a phosphocarrier protein of the phosphoenolpyruvate-dependent sugar phosphotransferase system (PTS). HprK/P also catalyzes the pyrophosphate-producing, inorganic phosphate-dependent dephosphorylation (phosphorolysis) of seryl-phosphorylated HPr (P-Ser-HPr). The two antagonistic activities of HprK/P are regulated by several intracellular metabolites, which change their concentration in response to the absence or presence of rapidly metabolisable carbon sources (glucose, fructose, etc.) in the growth medium. Therefore, by controlling the phosphorylation state of HPr, HPrK/P is a sensor enzyme that plays a major role in the regulation of carbon metabolism and sugar transport: it mediates carbon catabolite repression (CCR), and regulates PTS-catalyzed carbohydrate uptake and inducer exclusion.</text>
</comment>
<keyword evidence="11 14" id="KW-0511">Multifunctional enzyme</keyword>
<dbReference type="Pfam" id="PF07475">
    <property type="entry name" value="Hpr_kinase_C"/>
    <property type="match status" value="1"/>
</dbReference>
<dbReference type="Pfam" id="PF02603">
    <property type="entry name" value="Hpr_kinase_N"/>
    <property type="match status" value="1"/>
</dbReference>
<keyword evidence="5 14" id="KW-0808">Transferase</keyword>
<comment type="subunit">
    <text evidence="14">Homohexamer.</text>
</comment>
<evidence type="ECO:0000256" key="7">
    <source>
        <dbReference type="ARBA" id="ARBA00022741"/>
    </source>
</evidence>
<comment type="catalytic activity">
    <reaction evidence="1 14">
        <text>[HPr protein]-L-serine + ATP = [HPr protein]-O-phospho-L-serine + ADP + H(+)</text>
        <dbReference type="Rhea" id="RHEA:46600"/>
        <dbReference type="Rhea" id="RHEA-COMP:11602"/>
        <dbReference type="Rhea" id="RHEA-COMP:11603"/>
        <dbReference type="ChEBI" id="CHEBI:15378"/>
        <dbReference type="ChEBI" id="CHEBI:29999"/>
        <dbReference type="ChEBI" id="CHEBI:30616"/>
        <dbReference type="ChEBI" id="CHEBI:83421"/>
        <dbReference type="ChEBI" id="CHEBI:456216"/>
    </reaction>
</comment>
<dbReference type="RefSeq" id="WP_148808718.1">
    <property type="nucleotide sequence ID" value="NZ_CP042243.1"/>
</dbReference>
<dbReference type="GO" id="GO:0004674">
    <property type="term" value="F:protein serine/threonine kinase activity"/>
    <property type="evidence" value="ECO:0007669"/>
    <property type="project" value="UniProtKB-KW"/>
</dbReference>
<dbReference type="InterPro" id="IPR028979">
    <property type="entry name" value="Ser_kin/Pase_Hpr-like_N_sf"/>
</dbReference>
<dbReference type="NCBIfam" id="TIGR00679">
    <property type="entry name" value="hpr-ser"/>
    <property type="match status" value="1"/>
</dbReference>
<keyword evidence="10 14" id="KW-0460">Magnesium</keyword>
<dbReference type="AlphaFoldDB" id="A0A5C0SAG8"/>
<dbReference type="GO" id="GO:0004712">
    <property type="term" value="F:protein serine/threonine/tyrosine kinase activity"/>
    <property type="evidence" value="ECO:0007669"/>
    <property type="project" value="UniProtKB-UniRule"/>
</dbReference>
<sequence length="305" mass="34800">MAFVTIDQLINDLKLEVIYKPEKTDINIEVSDINRPGLQLAGFYEYFAYERVQVVGKVEWTYFDSLTPEVRKERTEKLFSHQLPCVIVTRGLEVHKECLGASKKFNRPLLRTNINTTKLISQLMTYLEEKLAPVITRHGVLVDVYGIGILLIGESGIGKSETALELIKRGHRLVADDAVEIKKIDNNTLEGSAPELIRHFMELRGIGILDIKHLYGVGSVRDKKMIELVIEMQNWSPDKQYDRLGMDEEFMEILGVNVHKITIPIKPGRNLAMIIEAAARNHKQKQMGHNAAEILNERLLRQFGE</sequence>
<evidence type="ECO:0000256" key="12">
    <source>
        <dbReference type="ARBA" id="ARBA00023277"/>
    </source>
</evidence>
<evidence type="ECO:0000256" key="8">
    <source>
        <dbReference type="ARBA" id="ARBA00022777"/>
    </source>
</evidence>
<evidence type="ECO:0000256" key="13">
    <source>
        <dbReference type="ARBA" id="ARBA00047657"/>
    </source>
</evidence>
<feature type="region of interest" description="Important for the catalytic mechanism of both phosphorylation and dephosphorylation" evidence="14">
    <location>
        <begin position="201"/>
        <end position="210"/>
    </location>
</feature>
<feature type="binding site" evidence="14">
    <location>
        <begin position="153"/>
        <end position="160"/>
    </location>
    <ligand>
        <name>ATP</name>
        <dbReference type="ChEBI" id="CHEBI:30616"/>
    </ligand>
</feature>
<evidence type="ECO:0000256" key="3">
    <source>
        <dbReference type="ARBA" id="ARBA00006883"/>
    </source>
</evidence>
<dbReference type="HAMAP" id="MF_01249">
    <property type="entry name" value="HPr_kinase"/>
    <property type="match status" value="1"/>
</dbReference>
<dbReference type="GO" id="GO:0006109">
    <property type="term" value="P:regulation of carbohydrate metabolic process"/>
    <property type="evidence" value="ECO:0007669"/>
    <property type="project" value="UniProtKB-UniRule"/>
</dbReference>
<dbReference type="FunFam" id="3.40.50.300:FF:000174">
    <property type="entry name" value="HPr kinase/phosphorylase"/>
    <property type="match status" value="1"/>
</dbReference>
<evidence type="ECO:0000256" key="6">
    <source>
        <dbReference type="ARBA" id="ARBA00022723"/>
    </source>
</evidence>
<feature type="active site" evidence="14">
    <location>
        <position position="243"/>
    </location>
</feature>
<evidence type="ECO:0000313" key="17">
    <source>
        <dbReference type="EMBL" id="QEK11563.1"/>
    </source>
</evidence>
<dbReference type="EC" id="2.7.11.-" evidence="14"/>
<dbReference type="Gene3D" id="3.40.50.300">
    <property type="entry name" value="P-loop containing nucleotide triphosphate hydrolases"/>
    <property type="match status" value="1"/>
</dbReference>
<dbReference type="EC" id="2.7.4.-" evidence="14"/>
<dbReference type="GO" id="GO:0000155">
    <property type="term" value="F:phosphorelay sensor kinase activity"/>
    <property type="evidence" value="ECO:0007669"/>
    <property type="project" value="InterPro"/>
</dbReference>
<dbReference type="SUPFAM" id="SSF53795">
    <property type="entry name" value="PEP carboxykinase-like"/>
    <property type="match status" value="1"/>
</dbReference>
<protein>
    <recommendedName>
        <fullName evidence="14">HPr kinase/phosphorylase</fullName>
        <shortName evidence="14">HPrK/P</shortName>
        <ecNumber evidence="14">2.7.11.-</ecNumber>
        <ecNumber evidence="14">2.7.4.-</ecNumber>
    </recommendedName>
    <alternativeName>
        <fullName evidence="14">HPr(Ser) kinase/phosphorylase</fullName>
    </alternativeName>
</protein>
<evidence type="ECO:0000259" key="15">
    <source>
        <dbReference type="Pfam" id="PF02603"/>
    </source>
</evidence>
<organism evidence="17 18">
    <name type="scientific">Crassaminicella thermophila</name>
    <dbReference type="NCBI Taxonomy" id="2599308"/>
    <lineage>
        <taxon>Bacteria</taxon>
        <taxon>Bacillati</taxon>
        <taxon>Bacillota</taxon>
        <taxon>Clostridia</taxon>
        <taxon>Eubacteriales</taxon>
        <taxon>Clostridiaceae</taxon>
        <taxon>Crassaminicella</taxon>
    </lineage>
</organism>
<feature type="binding site" evidence="14">
    <location>
        <position position="202"/>
    </location>
    <ligand>
        <name>Mg(2+)</name>
        <dbReference type="ChEBI" id="CHEBI:18420"/>
    </ligand>
</feature>
<evidence type="ECO:0000256" key="10">
    <source>
        <dbReference type="ARBA" id="ARBA00022842"/>
    </source>
</evidence>
<comment type="domain">
    <text evidence="14">The Walker A ATP-binding motif also binds Pi and PPi.</text>
</comment>
<name>A0A5C0SAG8_CRATE</name>
<dbReference type="PANTHER" id="PTHR30305:SF1">
    <property type="entry name" value="HPR KINASE_PHOSPHORYLASE"/>
    <property type="match status" value="1"/>
</dbReference>
<feature type="binding site" evidence="14">
    <location>
        <position position="160"/>
    </location>
    <ligand>
        <name>Mg(2+)</name>
        <dbReference type="ChEBI" id="CHEBI:18420"/>
    </ligand>
</feature>
<dbReference type="CDD" id="cd01918">
    <property type="entry name" value="HprK_C"/>
    <property type="match status" value="1"/>
</dbReference>
<feature type="active site" evidence="14">
    <location>
        <position position="159"/>
    </location>
</feature>
<evidence type="ECO:0000256" key="5">
    <source>
        <dbReference type="ARBA" id="ARBA00022679"/>
    </source>
</evidence>
<gene>
    <name evidence="14" type="primary">hprK</name>
    <name evidence="17" type="ORF">FQB35_03850</name>
</gene>
<dbReference type="GO" id="GO:0000287">
    <property type="term" value="F:magnesium ion binding"/>
    <property type="evidence" value="ECO:0007669"/>
    <property type="project" value="UniProtKB-UniRule"/>
</dbReference>
<dbReference type="PANTHER" id="PTHR30305">
    <property type="entry name" value="PROTEIN YJDM-RELATED"/>
    <property type="match status" value="1"/>
</dbReference>
<feature type="active site" description="Proton acceptor; for phosphorylation activity. Proton donor; for dephosphorylation activity" evidence="14">
    <location>
        <position position="177"/>
    </location>
</feature>
<evidence type="ECO:0000256" key="1">
    <source>
        <dbReference type="ARBA" id="ARBA00001120"/>
    </source>
</evidence>
<dbReference type="EMBL" id="CP042243">
    <property type="protein sequence ID" value="QEK11563.1"/>
    <property type="molecule type" value="Genomic_DNA"/>
</dbReference>
<evidence type="ECO:0000313" key="18">
    <source>
        <dbReference type="Proteomes" id="UP000324646"/>
    </source>
</evidence>
<dbReference type="Proteomes" id="UP000324646">
    <property type="component" value="Chromosome"/>
</dbReference>
<dbReference type="InterPro" id="IPR011104">
    <property type="entry name" value="Hpr_kin/Pase_C"/>
</dbReference>
<keyword evidence="8 14" id="KW-0418">Kinase</keyword>
<comment type="similarity">
    <text evidence="3 14">Belongs to the HPrK/P family.</text>
</comment>
<dbReference type="InterPro" id="IPR027417">
    <property type="entry name" value="P-loop_NTPase"/>
</dbReference>
<dbReference type="KEGG" id="crs:FQB35_03850"/>
<dbReference type="SUPFAM" id="SSF75138">
    <property type="entry name" value="HprK N-terminal domain-like"/>
    <property type="match status" value="1"/>
</dbReference>
<comment type="miscellaneous">
    <text evidence="14">Both phosphorylation and phosphorolysis are carried out by the same active site and suggest a common mechanism for both reactions.</text>
</comment>
<keyword evidence="18" id="KW-1185">Reference proteome</keyword>
<comment type="catalytic activity">
    <reaction evidence="13 14">
        <text>[HPr protein]-O-phospho-L-serine + phosphate + H(+) = [HPr protein]-L-serine + diphosphate</text>
        <dbReference type="Rhea" id="RHEA:46604"/>
        <dbReference type="Rhea" id="RHEA-COMP:11602"/>
        <dbReference type="Rhea" id="RHEA-COMP:11603"/>
        <dbReference type="ChEBI" id="CHEBI:15378"/>
        <dbReference type="ChEBI" id="CHEBI:29999"/>
        <dbReference type="ChEBI" id="CHEBI:33019"/>
        <dbReference type="ChEBI" id="CHEBI:43474"/>
        <dbReference type="ChEBI" id="CHEBI:83421"/>
    </reaction>
</comment>
<keyword evidence="4 14" id="KW-0723">Serine/threonine-protein kinase</keyword>
<evidence type="ECO:0000256" key="9">
    <source>
        <dbReference type="ARBA" id="ARBA00022840"/>
    </source>
</evidence>
<dbReference type="Gene3D" id="3.40.1390.20">
    <property type="entry name" value="HprK N-terminal domain-like"/>
    <property type="match status" value="1"/>
</dbReference>
<keyword evidence="12 14" id="KW-0119">Carbohydrate metabolism</keyword>
<keyword evidence="7 14" id="KW-0547">Nucleotide-binding</keyword>
<comment type="cofactor">
    <cofactor evidence="2 14">
        <name>Mg(2+)</name>
        <dbReference type="ChEBI" id="CHEBI:18420"/>
    </cofactor>
</comment>
<feature type="active site" evidence="14">
    <location>
        <position position="138"/>
    </location>
</feature>
<dbReference type="OrthoDB" id="9778803at2"/>
<evidence type="ECO:0000256" key="14">
    <source>
        <dbReference type="HAMAP-Rule" id="MF_01249"/>
    </source>
</evidence>
<dbReference type="GO" id="GO:0005524">
    <property type="term" value="F:ATP binding"/>
    <property type="evidence" value="ECO:0007669"/>
    <property type="project" value="UniProtKB-UniRule"/>
</dbReference>
<dbReference type="InterPro" id="IPR003755">
    <property type="entry name" value="HPr(Ser)_kin/Pase"/>
</dbReference>
<dbReference type="InterPro" id="IPR011126">
    <property type="entry name" value="Hpr_kin/Pase_Hpr_N"/>
</dbReference>
<feature type="domain" description="HPr(Ser) kinase/phosphorylase N-terminal" evidence="15">
    <location>
        <begin position="4"/>
        <end position="127"/>
    </location>
</feature>
<evidence type="ECO:0000259" key="16">
    <source>
        <dbReference type="Pfam" id="PF07475"/>
    </source>
</evidence>
<evidence type="ECO:0000256" key="2">
    <source>
        <dbReference type="ARBA" id="ARBA00001946"/>
    </source>
</evidence>
<accession>A0A5C0SAG8</accession>
<feature type="domain" description="HPr kinase/phosphorylase C-terminal" evidence="16">
    <location>
        <begin position="129"/>
        <end position="298"/>
    </location>
</feature>
<feature type="region of interest" description="Important for the catalytic mechanism of dephosphorylation" evidence="14">
    <location>
        <begin position="264"/>
        <end position="269"/>
    </location>
</feature>
<keyword evidence="9 14" id="KW-0067">ATP-binding</keyword>
<reference evidence="17 18" key="1">
    <citation type="submission" date="2019-07" db="EMBL/GenBank/DDBJ databases">
        <title>Complete genome of Crassaminicella thermophila SY095.</title>
        <authorList>
            <person name="Li X."/>
        </authorList>
    </citation>
    <scope>NUCLEOTIDE SEQUENCE [LARGE SCALE GENOMIC DNA]</scope>
    <source>
        <strain evidence="17 18">SY095</strain>
    </source>
</reference>
<proteinExistence type="inferred from homology"/>
<keyword evidence="6 14" id="KW-0479">Metal-binding</keyword>
<evidence type="ECO:0000256" key="11">
    <source>
        <dbReference type="ARBA" id="ARBA00023268"/>
    </source>
</evidence>